<dbReference type="STRING" id="100884.GCA_000269565_03792"/>
<protein>
    <submittedName>
        <fullName evidence="2">Uncharacterized protein</fullName>
    </submittedName>
</protein>
<evidence type="ECO:0000313" key="2">
    <source>
        <dbReference type="EMBL" id="EFW03509.1"/>
    </source>
</evidence>
<dbReference type="Proteomes" id="UP000003157">
    <property type="component" value="Unassembled WGS sequence"/>
</dbReference>
<dbReference type="GeneID" id="78231532"/>
<comment type="caution">
    <text evidence="2">The sequence shown here is derived from an EMBL/GenBank/DDBJ whole genome shotgun (WGS) entry which is preliminary data.</text>
</comment>
<dbReference type="RefSeq" id="WP_008790282.1">
    <property type="nucleotide sequence ID" value="NZ_AKCB01000004.1"/>
</dbReference>
<proteinExistence type="predicted"/>
<accession>E7GEQ8</accession>
<keyword evidence="1" id="KW-0175">Coiled coil</keyword>
<dbReference type="HOGENOM" id="CLU_2034102_0_0_9"/>
<sequence>MDKCEEKTIAKKFFETEMGKLFLNKVLASRNLEKQIIKLNQKVHELEYQNEIINKEMIQEETERKDMVNHALSLYHANMAPEYLFDISKEDGTAQAFYTTDIDKSLKSIISEDLIESVDCQ</sequence>
<organism evidence="2 3">
    <name type="scientific">Coprobacillus cateniformis</name>
    <dbReference type="NCBI Taxonomy" id="100884"/>
    <lineage>
        <taxon>Bacteria</taxon>
        <taxon>Bacillati</taxon>
        <taxon>Bacillota</taxon>
        <taxon>Erysipelotrichia</taxon>
        <taxon>Erysipelotrichales</taxon>
        <taxon>Coprobacillaceae</taxon>
        <taxon>Coprobacillus</taxon>
    </lineage>
</organism>
<dbReference type="EMBL" id="ADKX01000046">
    <property type="protein sequence ID" value="EFW03509.1"/>
    <property type="molecule type" value="Genomic_DNA"/>
</dbReference>
<reference evidence="2 3" key="1">
    <citation type="submission" date="2010-12" db="EMBL/GenBank/DDBJ databases">
        <title>The Genome Sequence of Coprobacillus sp. strain 29_1.</title>
        <authorList>
            <consortium name="The Broad Institute Genome Sequencing Platform"/>
            <person name="Earl A."/>
            <person name="Ward D."/>
            <person name="Feldgarden M."/>
            <person name="Gevers D."/>
            <person name="Daigneault M."/>
            <person name="Sibley C.D."/>
            <person name="White A."/>
            <person name="Strauss J."/>
            <person name="Allen-Vercoe E."/>
            <person name="Young S.K."/>
            <person name="Zeng Q."/>
            <person name="Gargeya S."/>
            <person name="Fitzgerald M."/>
            <person name="Haas B."/>
            <person name="Abouelleil A."/>
            <person name="Alvarado L."/>
            <person name="Arachchi H.M."/>
            <person name="Berlin A."/>
            <person name="Brown A."/>
            <person name="Chapman S.B."/>
            <person name="Chen Z."/>
            <person name="Dunbar C."/>
            <person name="Freedman E."/>
            <person name="Gearin G."/>
            <person name="Gellesch M."/>
            <person name="Goldberg J."/>
            <person name="Griggs A."/>
            <person name="Gujja S."/>
            <person name="Heilman E."/>
            <person name="Heiman D."/>
            <person name="Howarth C."/>
            <person name="Larson L."/>
            <person name="Lui A."/>
            <person name="MacDonald P.J.P."/>
            <person name="Mehta T."/>
            <person name="Montmayeur A."/>
            <person name="Murphy C."/>
            <person name="Neiman D."/>
            <person name="Pearson M."/>
            <person name="Priest M."/>
            <person name="Roberts A."/>
            <person name="Saif S."/>
            <person name="Shea T."/>
            <person name="Shenoy N."/>
            <person name="Sisk P."/>
            <person name="Stolte C."/>
            <person name="Sykes S."/>
            <person name="White J."/>
            <person name="Yandava C."/>
            <person name="Nusbaum C."/>
            <person name="Birren B."/>
        </authorList>
    </citation>
    <scope>NUCLEOTIDE SEQUENCE [LARGE SCALE GENOMIC DNA]</scope>
    <source>
        <strain evidence="2 3">29_1</strain>
    </source>
</reference>
<dbReference type="AlphaFoldDB" id="E7GEQ8"/>
<evidence type="ECO:0000313" key="3">
    <source>
        <dbReference type="Proteomes" id="UP000003157"/>
    </source>
</evidence>
<evidence type="ECO:0000256" key="1">
    <source>
        <dbReference type="SAM" id="Coils"/>
    </source>
</evidence>
<name>E7GEQ8_9FIRM</name>
<keyword evidence="3" id="KW-1185">Reference proteome</keyword>
<feature type="coiled-coil region" evidence="1">
    <location>
        <begin position="29"/>
        <end position="63"/>
    </location>
</feature>
<gene>
    <name evidence="2" type="ORF">HMPREF9488_03200</name>
</gene>